<keyword evidence="1" id="KW-0812">Transmembrane</keyword>
<name>A0A3A1NAT2_9FLAO</name>
<gene>
    <name evidence="2" type="ORF">D2V08_03305</name>
</gene>
<protein>
    <submittedName>
        <fullName evidence="2">Zinc-ribbon domain-containing protein</fullName>
    </submittedName>
</protein>
<organism evidence="2 3">
    <name type="scientific">Flagellimonas lutimaris</name>
    <dbReference type="NCBI Taxonomy" id="475082"/>
    <lineage>
        <taxon>Bacteria</taxon>
        <taxon>Pseudomonadati</taxon>
        <taxon>Bacteroidota</taxon>
        <taxon>Flavobacteriia</taxon>
        <taxon>Flavobacteriales</taxon>
        <taxon>Flavobacteriaceae</taxon>
        <taxon>Flagellimonas</taxon>
    </lineage>
</organism>
<dbReference type="AlphaFoldDB" id="A0A3A1NAT2"/>
<keyword evidence="1" id="KW-1133">Transmembrane helix</keyword>
<keyword evidence="3" id="KW-1185">Reference proteome</keyword>
<evidence type="ECO:0000313" key="3">
    <source>
        <dbReference type="Proteomes" id="UP000266067"/>
    </source>
</evidence>
<accession>A0A3A1NAT2</accession>
<proteinExistence type="predicted"/>
<dbReference type="EMBL" id="QXFH01000068">
    <property type="protein sequence ID" value="RIV35986.1"/>
    <property type="molecule type" value="Genomic_DNA"/>
</dbReference>
<dbReference type="RefSeq" id="WP_119606684.1">
    <property type="nucleotide sequence ID" value="NZ_QXFH01000068.1"/>
</dbReference>
<reference evidence="2 3" key="1">
    <citation type="submission" date="2018-08" db="EMBL/GenBank/DDBJ databases">
        <title>Proposal of Muricauda 72 sp.nov. and Muricauda NH166 sp.nov., isolated from seawater.</title>
        <authorList>
            <person name="Cheng H."/>
            <person name="Wu Y.-H."/>
            <person name="Guo L.-L."/>
            <person name="Xu X.-W."/>
        </authorList>
    </citation>
    <scope>NUCLEOTIDE SEQUENCE [LARGE SCALE GENOMIC DNA]</scope>
    <source>
        <strain evidence="2 3">KCTC 22173</strain>
    </source>
</reference>
<feature type="transmembrane region" description="Helical" evidence="1">
    <location>
        <begin position="88"/>
        <end position="110"/>
    </location>
</feature>
<dbReference type="Proteomes" id="UP000266067">
    <property type="component" value="Unassembled WGS sequence"/>
</dbReference>
<evidence type="ECO:0000256" key="1">
    <source>
        <dbReference type="SAM" id="Phobius"/>
    </source>
</evidence>
<keyword evidence="1" id="KW-0472">Membrane</keyword>
<dbReference type="OrthoDB" id="766141at2"/>
<evidence type="ECO:0000313" key="2">
    <source>
        <dbReference type="EMBL" id="RIV35986.1"/>
    </source>
</evidence>
<sequence>MIIFGLRSSKIGGFPLQGVNCDYCNTKTGQSLLVFGKYAHIFWIPLFPIGKRVFSECMHCKKTSNRKEFTAAQEQGYQEHKHQAKTPLWHWAWIIVFLIAVIAIVGLGIIRGAAIEN</sequence>
<comment type="caution">
    <text evidence="2">The sequence shown here is derived from an EMBL/GenBank/DDBJ whole genome shotgun (WGS) entry which is preliminary data.</text>
</comment>